<feature type="signal peptide" evidence="6">
    <location>
        <begin position="1"/>
        <end position="18"/>
    </location>
</feature>
<dbReference type="InterPro" id="IPR038678">
    <property type="entry name" value="Spondin_N_sf"/>
</dbReference>
<evidence type="ECO:0000256" key="5">
    <source>
        <dbReference type="SAM" id="MobiDB-lite"/>
    </source>
</evidence>
<gene>
    <name evidence="9" type="ORF">LNINA_LOCUS5170</name>
</gene>
<dbReference type="Gene3D" id="2.60.40.2130">
    <property type="entry name" value="F-spondin domain"/>
    <property type="match status" value="1"/>
</dbReference>
<dbReference type="Proteomes" id="UP001497472">
    <property type="component" value="Unassembled WGS sequence"/>
</dbReference>
<protein>
    <recommendedName>
        <fullName evidence="11">Spondin-1</fullName>
    </recommendedName>
</protein>
<feature type="domain" description="Reelin" evidence="7">
    <location>
        <begin position="8"/>
        <end position="186"/>
    </location>
</feature>
<dbReference type="PANTHER" id="PTHR11311">
    <property type="entry name" value="SPONDIN"/>
    <property type="match status" value="1"/>
</dbReference>
<evidence type="ECO:0008006" key="11">
    <source>
        <dbReference type="Google" id="ProtNLM"/>
    </source>
</evidence>
<dbReference type="InterPro" id="IPR009465">
    <property type="entry name" value="Spondin_N"/>
</dbReference>
<comment type="caution">
    <text evidence="9">The sequence shown here is derived from an EMBL/GenBank/DDBJ whole genome shotgun (WGS) entry which is preliminary data.</text>
</comment>
<dbReference type="InterPro" id="IPR042307">
    <property type="entry name" value="Reeler_sf"/>
</dbReference>
<dbReference type="SUPFAM" id="SSF82895">
    <property type="entry name" value="TSP-1 type 1 repeat"/>
    <property type="match status" value="1"/>
</dbReference>
<dbReference type="Gene3D" id="2.60.40.4060">
    <property type="entry name" value="Reeler domain"/>
    <property type="match status" value="1"/>
</dbReference>
<keyword evidence="4" id="KW-1015">Disulfide bond</keyword>
<organism evidence="9 10">
    <name type="scientific">Leptosia nina</name>
    <dbReference type="NCBI Taxonomy" id="320188"/>
    <lineage>
        <taxon>Eukaryota</taxon>
        <taxon>Metazoa</taxon>
        <taxon>Ecdysozoa</taxon>
        <taxon>Arthropoda</taxon>
        <taxon>Hexapoda</taxon>
        <taxon>Insecta</taxon>
        <taxon>Pterygota</taxon>
        <taxon>Neoptera</taxon>
        <taxon>Endopterygota</taxon>
        <taxon>Lepidoptera</taxon>
        <taxon>Glossata</taxon>
        <taxon>Ditrysia</taxon>
        <taxon>Papilionoidea</taxon>
        <taxon>Pieridae</taxon>
        <taxon>Pierinae</taxon>
        <taxon>Leptosia</taxon>
    </lineage>
</organism>
<keyword evidence="2" id="KW-0272">Extracellular matrix</keyword>
<evidence type="ECO:0000256" key="1">
    <source>
        <dbReference type="ARBA" id="ARBA00004498"/>
    </source>
</evidence>
<keyword evidence="10" id="KW-1185">Reference proteome</keyword>
<accession>A0AAV1JAJ4</accession>
<evidence type="ECO:0000313" key="10">
    <source>
        <dbReference type="Proteomes" id="UP001497472"/>
    </source>
</evidence>
<evidence type="ECO:0000256" key="4">
    <source>
        <dbReference type="ARBA" id="ARBA00023157"/>
    </source>
</evidence>
<dbReference type="Pfam" id="PF06468">
    <property type="entry name" value="Spond_N"/>
    <property type="match status" value="1"/>
</dbReference>
<reference evidence="9 10" key="1">
    <citation type="submission" date="2023-11" db="EMBL/GenBank/DDBJ databases">
        <authorList>
            <person name="Okamura Y."/>
        </authorList>
    </citation>
    <scope>NUCLEOTIDE SEQUENCE [LARGE SCALE GENOMIC DNA]</scope>
</reference>
<dbReference type="EMBL" id="CAVLEF010000007">
    <property type="protein sequence ID" value="CAK1545530.1"/>
    <property type="molecule type" value="Genomic_DNA"/>
</dbReference>
<dbReference type="Pfam" id="PF02014">
    <property type="entry name" value="Reeler"/>
    <property type="match status" value="1"/>
</dbReference>
<comment type="subcellular location">
    <subcellularLocation>
        <location evidence="1">Secreted</location>
        <location evidence="1">Extracellular space</location>
        <location evidence="1">Extracellular matrix</location>
    </subcellularLocation>
</comment>
<proteinExistence type="predicted"/>
<evidence type="ECO:0000256" key="2">
    <source>
        <dbReference type="ARBA" id="ARBA00022530"/>
    </source>
</evidence>
<dbReference type="GO" id="GO:0007155">
    <property type="term" value="P:cell adhesion"/>
    <property type="evidence" value="ECO:0007669"/>
    <property type="project" value="TreeGrafter"/>
</dbReference>
<dbReference type="PANTHER" id="PTHR11311:SF16">
    <property type="entry name" value="SPONDIN-1"/>
    <property type="match status" value="1"/>
</dbReference>
<dbReference type="NCBIfam" id="NF038123">
    <property type="entry name" value="NF038123_dom"/>
    <property type="match status" value="1"/>
</dbReference>
<keyword evidence="2" id="KW-0964">Secreted</keyword>
<dbReference type="AlphaFoldDB" id="A0AAV1JAJ4"/>
<evidence type="ECO:0000256" key="3">
    <source>
        <dbReference type="ARBA" id="ARBA00022737"/>
    </source>
</evidence>
<dbReference type="InterPro" id="IPR036383">
    <property type="entry name" value="TSP1_rpt_sf"/>
</dbReference>
<dbReference type="InterPro" id="IPR002861">
    <property type="entry name" value="Reeler_dom"/>
</dbReference>
<evidence type="ECO:0000313" key="9">
    <source>
        <dbReference type="EMBL" id="CAK1545530.1"/>
    </source>
</evidence>
<name>A0AAV1JAJ4_9NEOP</name>
<evidence type="ECO:0000259" key="7">
    <source>
        <dbReference type="PROSITE" id="PS51019"/>
    </source>
</evidence>
<dbReference type="PROSITE" id="PS51019">
    <property type="entry name" value="REELIN"/>
    <property type="match status" value="1"/>
</dbReference>
<dbReference type="PROSITE" id="PS51020">
    <property type="entry name" value="SPONDIN"/>
    <property type="match status" value="1"/>
</dbReference>
<keyword evidence="3" id="KW-0677">Repeat</keyword>
<feature type="domain" description="Spondin" evidence="8">
    <location>
        <begin position="188"/>
        <end position="378"/>
    </location>
</feature>
<feature type="region of interest" description="Disordered" evidence="5">
    <location>
        <begin position="412"/>
        <end position="433"/>
    </location>
</feature>
<dbReference type="InterPro" id="IPR051418">
    <property type="entry name" value="Spondin/Thrombospondin_T1"/>
</dbReference>
<sequence length="512" mass="58351">MYRTLLLLLLSLTSVSNGQKVKCDQTPPQATVRTPTENKGIYRMTISTKGNDTNIYRPDQTYVLKLTTNNSTRPFRWFMITVEDPDVDGASSEFDPKLINVGSLKTIDTNKMSRYSERCYNSVENTDNSDKYKVEIHWVSPKQSGSKQKVRLRAMVAENEEVWHIGENLTIYLEKDDRRPLDSPPYLATDSCNLCSEAQYEGRWSRMTHPRYYPSRPDDNGYSHMIGASHSYSHIVWQPGDKASPGLKQLAEESDISVIEREIIDAMSPQNGTRTLIIGTRRYHPYMSEPSHSLFRVDRIHHLFSMVVAMKPSPDWFLGASRFELCTNVGWLEQSEIPLFPWDAGTMDGISYESPPSITQPVDAVDRVAVGSFNKESPFYQMNLNELKPFALLQVRRLNVYPLVGMDCNEEASISEDEKEQREDNVDEELEGDEPRLLESKVAQNCAPTEWGDWSECVPDVGNCGIGTQVRLRQKQKKVFYESYQVDSDDDDGSCASDSHGTEQFQRCYVAC</sequence>
<feature type="chain" id="PRO_5043561545" description="Spondin-1" evidence="6">
    <location>
        <begin position="19"/>
        <end position="512"/>
    </location>
</feature>
<keyword evidence="6" id="KW-0732">Signal</keyword>
<dbReference type="GO" id="GO:0031012">
    <property type="term" value="C:extracellular matrix"/>
    <property type="evidence" value="ECO:0007669"/>
    <property type="project" value="TreeGrafter"/>
</dbReference>
<evidence type="ECO:0000259" key="8">
    <source>
        <dbReference type="PROSITE" id="PS51020"/>
    </source>
</evidence>
<evidence type="ECO:0000256" key="6">
    <source>
        <dbReference type="SAM" id="SignalP"/>
    </source>
</evidence>